<dbReference type="SMART" id="SM00926">
    <property type="entry name" value="Molybdop_Fe4S4"/>
    <property type="match status" value="1"/>
</dbReference>
<keyword evidence="10" id="KW-0520">NAD</keyword>
<dbReference type="InterPro" id="IPR054351">
    <property type="entry name" value="NADH_UbQ_OxRdtase_ferredoxin"/>
</dbReference>
<dbReference type="CDD" id="cd00207">
    <property type="entry name" value="fer2"/>
    <property type="match status" value="1"/>
</dbReference>
<dbReference type="Pfam" id="PF10588">
    <property type="entry name" value="NADH-G_4Fe-4S_3"/>
    <property type="match status" value="1"/>
</dbReference>
<comment type="similarity">
    <text evidence="2">Belongs to the complex I 75 kDa subunit family.</text>
</comment>
<evidence type="ECO:0000256" key="6">
    <source>
        <dbReference type="ARBA" id="ARBA00022723"/>
    </source>
</evidence>
<dbReference type="InterPro" id="IPR006657">
    <property type="entry name" value="MoPterin_dinucl-bd_dom"/>
</dbReference>
<accession>A0A6J6BGQ3</accession>
<dbReference type="InterPro" id="IPR001041">
    <property type="entry name" value="2Fe-2S_ferredoxin-type"/>
</dbReference>
<keyword evidence="5" id="KW-0874">Quinone</keyword>
<evidence type="ECO:0000256" key="9">
    <source>
        <dbReference type="ARBA" id="ARBA00023014"/>
    </source>
</evidence>
<dbReference type="Gene3D" id="3.40.50.740">
    <property type="match status" value="2"/>
</dbReference>
<dbReference type="GO" id="GO:0016020">
    <property type="term" value="C:membrane"/>
    <property type="evidence" value="ECO:0007669"/>
    <property type="project" value="InterPro"/>
</dbReference>
<dbReference type="SUPFAM" id="SSF54292">
    <property type="entry name" value="2Fe-2S ferredoxin-like"/>
    <property type="match status" value="1"/>
</dbReference>
<dbReference type="PANTHER" id="PTHR43105:SF12">
    <property type="entry name" value="NADH-QUINONE OXIDOREDUCTASE SUBUNIT G"/>
    <property type="match status" value="1"/>
</dbReference>
<dbReference type="Gene3D" id="2.20.25.90">
    <property type="entry name" value="ADC-like domains"/>
    <property type="match status" value="1"/>
</dbReference>
<dbReference type="Pfam" id="PF00384">
    <property type="entry name" value="Molybdopterin"/>
    <property type="match status" value="1"/>
</dbReference>
<reference evidence="15" key="1">
    <citation type="submission" date="2020-05" db="EMBL/GenBank/DDBJ databases">
        <authorList>
            <person name="Chiriac C."/>
            <person name="Salcher M."/>
            <person name="Ghai R."/>
            <person name="Kavagutti S V."/>
        </authorList>
    </citation>
    <scope>NUCLEOTIDE SEQUENCE</scope>
</reference>
<keyword evidence="8" id="KW-0408">Iron</keyword>
<dbReference type="Gene3D" id="2.40.40.20">
    <property type="match status" value="1"/>
</dbReference>
<keyword evidence="6" id="KW-0479">Metal-binding</keyword>
<evidence type="ECO:0000313" key="15">
    <source>
        <dbReference type="EMBL" id="CAB4538171.1"/>
    </source>
</evidence>
<evidence type="ECO:0000256" key="2">
    <source>
        <dbReference type="ARBA" id="ARBA00005404"/>
    </source>
</evidence>
<name>A0A6J6BGQ3_9ZZZZ</name>
<dbReference type="Pfam" id="PF22117">
    <property type="entry name" value="Fer4_Nqo3"/>
    <property type="match status" value="1"/>
</dbReference>
<sequence>MSEKPRKIEITDPVTITVDGRQVTAQNGELLIDACERNDAYIPRFCYHPRMNPVGMCRMCLVEVDTGRGPALQPSCMIPVAADMVVDTTNEQVAKAQDGILEFLLANHPLDCPVCDKGGECPLQDQTMAYGPGESRWVEEKRHYEKPIAISETVYLDRERCILCDRCTRFAKDVAGDPLIHFIDRGSNTEIATFPNEPFSSYFSGNTVQICPVGALTAKPYRFRARPWDLEEVESTCTGCSVGCRITVQSSRNQVLRYQGVDSDPVNWSWLCDKGRFGFEAVNSEDRLAEPLMLGKDGTLAPARWSDALNAAADAIRSAAPSSVAVIGGAQLTNESQYAWAKFAKGIIGTDNVDAQLGDGLAAEVVLGLPGATIDQVCAPGSTVLYIGPDPKEELSVLYIRLKHAADEDGVKIIELSPARSGLSAYTAESLQYRPADLPKLVAALLSGELPEQGLAGIDADAFAAASKTLLAAGENLQVVIGRANLAESADCVAVAAAAVRDAVPGAKFLSALRRANLRGALEAGLTPGMLPGRTPLADEAQVWTNLWGSVPSTAGMDTTQILQAAAASKVDVLILLGADPLADFADRSLARRGVAGARTVISLDRFLTASTRQADIVFPVAGFAECEGTHTNLEGRVTTLNQKVTAPGTARTDWMIAAELAGLLGNDLGVERDAQELWDEFTKNSAVHSGVSTAALADPSAADGLLLDLSPSSFAVPVAPHVAPQSSYSLRLIVNRTLYDQGTEIHHCDSSASLAPAASVRLSPSDAAPLGVENGTKVTVSSPHGSITAGAIVDSGVPKGSAVVRHNLEGADPGVLVDATDVVCEIRVEVS</sequence>
<dbReference type="CDD" id="cd02775">
    <property type="entry name" value="MopB_CT"/>
    <property type="match status" value="1"/>
</dbReference>
<dbReference type="EMBL" id="CAEZSF010000070">
    <property type="protein sequence ID" value="CAB4538171.1"/>
    <property type="molecule type" value="Genomic_DNA"/>
</dbReference>
<dbReference type="PANTHER" id="PTHR43105">
    <property type="entry name" value="RESPIRATORY NITRATE REDUCTASE"/>
    <property type="match status" value="1"/>
</dbReference>
<dbReference type="Pfam" id="PF13510">
    <property type="entry name" value="Fer2_4"/>
    <property type="match status" value="1"/>
</dbReference>
<keyword evidence="7" id="KW-1278">Translocase</keyword>
<dbReference type="InterPro" id="IPR006963">
    <property type="entry name" value="Mopterin_OxRdtase_4Fe-4S_dom"/>
</dbReference>
<dbReference type="PROSITE" id="PS00641">
    <property type="entry name" value="COMPLEX1_75K_1"/>
    <property type="match status" value="1"/>
</dbReference>
<evidence type="ECO:0000259" key="12">
    <source>
        <dbReference type="PROSITE" id="PS51085"/>
    </source>
</evidence>
<evidence type="ECO:0000256" key="4">
    <source>
        <dbReference type="ARBA" id="ARBA00022714"/>
    </source>
</evidence>
<dbReference type="PROSITE" id="PS51669">
    <property type="entry name" value="4FE4S_MOW_BIS_MGD"/>
    <property type="match status" value="1"/>
</dbReference>
<organism evidence="15">
    <name type="scientific">freshwater metagenome</name>
    <dbReference type="NCBI Taxonomy" id="449393"/>
    <lineage>
        <taxon>unclassified sequences</taxon>
        <taxon>metagenomes</taxon>
        <taxon>ecological metagenomes</taxon>
    </lineage>
</organism>
<dbReference type="InterPro" id="IPR006656">
    <property type="entry name" value="Mopterin_OxRdtase"/>
</dbReference>
<dbReference type="Gene3D" id="3.10.20.740">
    <property type="match status" value="1"/>
</dbReference>
<evidence type="ECO:0000256" key="10">
    <source>
        <dbReference type="ARBA" id="ARBA00023027"/>
    </source>
</evidence>
<dbReference type="InterPro" id="IPR000283">
    <property type="entry name" value="NADH_UbQ_OxRdtase_75kDa_su_CS"/>
</dbReference>
<dbReference type="GO" id="GO:0046872">
    <property type="term" value="F:metal ion binding"/>
    <property type="evidence" value="ECO:0007669"/>
    <property type="project" value="UniProtKB-KW"/>
</dbReference>
<dbReference type="InterPro" id="IPR036010">
    <property type="entry name" value="2Fe-2S_ferredoxin-like_sf"/>
</dbReference>
<proteinExistence type="inferred from homology"/>
<evidence type="ECO:0000256" key="8">
    <source>
        <dbReference type="ARBA" id="ARBA00023004"/>
    </source>
</evidence>
<protein>
    <submittedName>
        <fullName evidence="15">Unannotated protein</fullName>
    </submittedName>
</protein>
<evidence type="ECO:0000256" key="11">
    <source>
        <dbReference type="ARBA" id="ARBA00034078"/>
    </source>
</evidence>
<dbReference type="SUPFAM" id="SSF53706">
    <property type="entry name" value="Formate dehydrogenase/DMSO reductase, domains 1-3"/>
    <property type="match status" value="1"/>
</dbReference>
<dbReference type="SUPFAM" id="SSF50692">
    <property type="entry name" value="ADC-like"/>
    <property type="match status" value="1"/>
</dbReference>
<dbReference type="InterPro" id="IPR009010">
    <property type="entry name" value="Asp_de-COase-like_dom_sf"/>
</dbReference>
<dbReference type="PROSITE" id="PS00643">
    <property type="entry name" value="COMPLEX1_75K_3"/>
    <property type="match status" value="1"/>
</dbReference>
<dbReference type="InterPro" id="IPR010228">
    <property type="entry name" value="NADH_UbQ_OxRdtase_Gsu"/>
</dbReference>
<feature type="domain" description="4Fe-4S His(Cys)3-ligated-type" evidence="14">
    <location>
        <begin position="92"/>
        <end position="131"/>
    </location>
</feature>
<dbReference type="Pfam" id="PF01568">
    <property type="entry name" value="Molydop_binding"/>
    <property type="match status" value="1"/>
</dbReference>
<dbReference type="SUPFAM" id="SSF54862">
    <property type="entry name" value="4Fe-4S ferredoxins"/>
    <property type="match status" value="1"/>
</dbReference>
<dbReference type="PROSITE" id="PS51839">
    <property type="entry name" value="4FE4S_HC3"/>
    <property type="match status" value="1"/>
</dbReference>
<evidence type="ECO:0000256" key="1">
    <source>
        <dbReference type="ARBA" id="ARBA00001966"/>
    </source>
</evidence>
<keyword evidence="9" id="KW-0411">Iron-sulfur</keyword>
<gene>
    <name evidence="15" type="ORF">UFOPK1358_00869</name>
</gene>
<dbReference type="GO" id="GO:0042773">
    <property type="term" value="P:ATP synthesis coupled electron transport"/>
    <property type="evidence" value="ECO:0007669"/>
    <property type="project" value="InterPro"/>
</dbReference>
<comment type="cofactor">
    <cofactor evidence="11">
        <name>[2Fe-2S] cluster</name>
        <dbReference type="ChEBI" id="CHEBI:190135"/>
    </cofactor>
</comment>
<dbReference type="InterPro" id="IPR019574">
    <property type="entry name" value="NADH_UbQ_OxRdtase_Gsu_4Fe4S-bd"/>
</dbReference>
<dbReference type="FunFam" id="3.30.70.20:FF:000002">
    <property type="entry name" value="NADH-ubiquinone oxidoreductase 75 kDa subunit"/>
    <property type="match status" value="1"/>
</dbReference>
<dbReference type="AlphaFoldDB" id="A0A6J6BGQ3"/>
<dbReference type="GO" id="GO:0043546">
    <property type="term" value="F:molybdopterin cofactor binding"/>
    <property type="evidence" value="ECO:0007669"/>
    <property type="project" value="InterPro"/>
</dbReference>
<dbReference type="SMART" id="SM00929">
    <property type="entry name" value="NADH-G_4Fe-4S_3"/>
    <property type="match status" value="1"/>
</dbReference>
<dbReference type="GO" id="GO:0051539">
    <property type="term" value="F:4 iron, 4 sulfur cluster binding"/>
    <property type="evidence" value="ECO:0007669"/>
    <property type="project" value="UniProtKB-KW"/>
</dbReference>
<evidence type="ECO:0000256" key="7">
    <source>
        <dbReference type="ARBA" id="ARBA00022967"/>
    </source>
</evidence>
<keyword evidence="3" id="KW-0004">4Fe-4S</keyword>
<dbReference type="GO" id="GO:0003954">
    <property type="term" value="F:NADH dehydrogenase activity"/>
    <property type="evidence" value="ECO:0007669"/>
    <property type="project" value="TreeGrafter"/>
</dbReference>
<comment type="cofactor">
    <cofactor evidence="1">
        <name>[4Fe-4S] cluster</name>
        <dbReference type="ChEBI" id="CHEBI:49883"/>
    </cofactor>
</comment>
<dbReference type="GO" id="GO:0051537">
    <property type="term" value="F:2 iron, 2 sulfur cluster binding"/>
    <property type="evidence" value="ECO:0007669"/>
    <property type="project" value="UniProtKB-KW"/>
</dbReference>
<feature type="domain" description="2Fe-2S ferredoxin-type" evidence="12">
    <location>
        <begin position="12"/>
        <end position="92"/>
    </location>
</feature>
<dbReference type="GO" id="GO:0048038">
    <property type="term" value="F:quinone binding"/>
    <property type="evidence" value="ECO:0007669"/>
    <property type="project" value="UniProtKB-KW"/>
</dbReference>
<evidence type="ECO:0000256" key="3">
    <source>
        <dbReference type="ARBA" id="ARBA00022485"/>
    </source>
</evidence>
<dbReference type="Gene3D" id="3.30.70.20">
    <property type="match status" value="1"/>
</dbReference>
<dbReference type="GO" id="GO:0008137">
    <property type="term" value="F:NADH dehydrogenase (ubiquinone) activity"/>
    <property type="evidence" value="ECO:0007669"/>
    <property type="project" value="InterPro"/>
</dbReference>
<evidence type="ECO:0000259" key="13">
    <source>
        <dbReference type="PROSITE" id="PS51669"/>
    </source>
</evidence>
<evidence type="ECO:0000256" key="5">
    <source>
        <dbReference type="ARBA" id="ARBA00022719"/>
    </source>
</evidence>
<keyword evidence="4" id="KW-0001">2Fe-2S</keyword>
<feature type="domain" description="4Fe-4S Mo/W bis-MGD-type" evidence="13">
    <location>
        <begin position="230"/>
        <end position="286"/>
    </location>
</feature>
<dbReference type="PROSITE" id="PS51085">
    <property type="entry name" value="2FE2S_FER_2"/>
    <property type="match status" value="1"/>
</dbReference>
<dbReference type="NCBIfam" id="TIGR01973">
    <property type="entry name" value="NuoG"/>
    <property type="match status" value="1"/>
</dbReference>
<evidence type="ECO:0000259" key="14">
    <source>
        <dbReference type="PROSITE" id="PS51839"/>
    </source>
</evidence>
<dbReference type="Gene3D" id="3.40.228.10">
    <property type="entry name" value="Dimethylsulfoxide Reductase, domain 2"/>
    <property type="match status" value="1"/>
</dbReference>
<dbReference type="PROSITE" id="PS00642">
    <property type="entry name" value="COMPLEX1_75K_2"/>
    <property type="match status" value="1"/>
</dbReference>
<dbReference type="FunFam" id="3.10.20.740:FF:000001">
    <property type="entry name" value="NADH-quinone oxidoreductase subunit G"/>
    <property type="match status" value="1"/>
</dbReference>
<dbReference type="InterPro" id="IPR050123">
    <property type="entry name" value="Prok_molybdopt-oxidoreductase"/>
</dbReference>
<dbReference type="Pfam" id="PF04879">
    <property type="entry name" value="Molybdop_Fe4S4"/>
    <property type="match status" value="1"/>
</dbReference>